<feature type="region of interest" description="Disordered" evidence="1">
    <location>
        <begin position="265"/>
        <end position="307"/>
    </location>
</feature>
<keyword evidence="2" id="KW-0472">Membrane</keyword>
<feature type="transmembrane region" description="Helical" evidence="2">
    <location>
        <begin position="195"/>
        <end position="217"/>
    </location>
</feature>
<dbReference type="Proteomes" id="UP000240883">
    <property type="component" value="Unassembled WGS sequence"/>
</dbReference>
<dbReference type="EMBL" id="KZ678150">
    <property type="protein sequence ID" value="PSN60229.1"/>
    <property type="molecule type" value="Genomic_DNA"/>
</dbReference>
<dbReference type="AlphaFoldDB" id="A0A2T2N4C1"/>
<keyword evidence="2" id="KW-0812">Transmembrane</keyword>
<feature type="compositionally biased region" description="Low complexity" evidence="1">
    <location>
        <begin position="268"/>
        <end position="293"/>
    </location>
</feature>
<proteinExistence type="predicted"/>
<dbReference type="OrthoDB" id="3436787at2759"/>
<organism evidence="3 4">
    <name type="scientific">Corynespora cassiicola Philippines</name>
    <dbReference type="NCBI Taxonomy" id="1448308"/>
    <lineage>
        <taxon>Eukaryota</taxon>
        <taxon>Fungi</taxon>
        <taxon>Dikarya</taxon>
        <taxon>Ascomycota</taxon>
        <taxon>Pezizomycotina</taxon>
        <taxon>Dothideomycetes</taxon>
        <taxon>Pleosporomycetidae</taxon>
        <taxon>Pleosporales</taxon>
        <taxon>Corynesporascaceae</taxon>
        <taxon>Corynespora</taxon>
    </lineage>
</organism>
<evidence type="ECO:0000313" key="4">
    <source>
        <dbReference type="Proteomes" id="UP000240883"/>
    </source>
</evidence>
<keyword evidence="2" id="KW-1133">Transmembrane helix</keyword>
<sequence length="307" mass="31997">MADCTNLDLIASAQCRAQTLSRYPLTSLPAYTALPPCAQTIASYNILSQPYCLVAALDEDADAEYAACLCSSNFAALTSLIEDGAIPSCSPTSVATSALRAVAEGWCEEAAGGFVVARATPGSTSTRAFARPTGTSTRRTAEGRTEWWDMSSTATETETGSATRYAPTYTGDGWTRNTHNNGVSGSAGFAMTTGFIVLFVFVGIGVLIGVAVIAMVVRSRLEGRRVERYAASGIAAAEGGQGGGQVLVPQTAKWGNENQLQSNMAVPAQAQAESSTAQAQSSTAQAGSSTAPQRDADIIEFYQPRRS</sequence>
<protein>
    <submittedName>
        <fullName evidence="3">Uncharacterized protein</fullName>
    </submittedName>
</protein>
<evidence type="ECO:0000313" key="3">
    <source>
        <dbReference type="EMBL" id="PSN60229.1"/>
    </source>
</evidence>
<gene>
    <name evidence="3" type="ORF">BS50DRAFT_579389</name>
</gene>
<evidence type="ECO:0000256" key="1">
    <source>
        <dbReference type="SAM" id="MobiDB-lite"/>
    </source>
</evidence>
<reference evidence="3 4" key="1">
    <citation type="journal article" date="2018" name="Front. Microbiol.">
        <title>Genome-Wide Analysis of Corynespora cassiicola Leaf Fall Disease Putative Effectors.</title>
        <authorList>
            <person name="Lopez D."/>
            <person name="Ribeiro S."/>
            <person name="Label P."/>
            <person name="Fumanal B."/>
            <person name="Venisse J.S."/>
            <person name="Kohler A."/>
            <person name="de Oliveira R.R."/>
            <person name="Labutti K."/>
            <person name="Lipzen A."/>
            <person name="Lail K."/>
            <person name="Bauer D."/>
            <person name="Ohm R.A."/>
            <person name="Barry K.W."/>
            <person name="Spatafora J."/>
            <person name="Grigoriev I.V."/>
            <person name="Martin F.M."/>
            <person name="Pujade-Renaud V."/>
        </authorList>
    </citation>
    <scope>NUCLEOTIDE SEQUENCE [LARGE SCALE GENOMIC DNA]</scope>
    <source>
        <strain evidence="3 4">Philippines</strain>
    </source>
</reference>
<name>A0A2T2N4C1_CORCC</name>
<keyword evidence="4" id="KW-1185">Reference proteome</keyword>
<evidence type="ECO:0000256" key="2">
    <source>
        <dbReference type="SAM" id="Phobius"/>
    </source>
</evidence>
<accession>A0A2T2N4C1</accession>